<evidence type="ECO:0000256" key="2">
    <source>
        <dbReference type="ARBA" id="ARBA00006939"/>
    </source>
</evidence>
<dbReference type="Proteomes" id="UP001595752">
    <property type="component" value="Unassembled WGS sequence"/>
</dbReference>
<evidence type="ECO:0000256" key="5">
    <source>
        <dbReference type="SAM" id="Phobius"/>
    </source>
</evidence>
<comment type="caution">
    <text evidence="6">The sequence shown here is derived from an EMBL/GenBank/DDBJ whole genome shotgun (WGS) entry which is preliminary data.</text>
</comment>
<feature type="transmembrane region" description="Helical" evidence="5">
    <location>
        <begin position="221"/>
        <end position="238"/>
    </location>
</feature>
<evidence type="ECO:0000256" key="4">
    <source>
        <dbReference type="ARBA" id="ARBA00022833"/>
    </source>
</evidence>
<dbReference type="EMBL" id="JBHRZT010000067">
    <property type="protein sequence ID" value="MFC3884819.1"/>
    <property type="molecule type" value="Genomic_DNA"/>
</dbReference>
<keyword evidence="5" id="KW-0472">Membrane</keyword>
<keyword evidence="5" id="KW-1133">Transmembrane helix</keyword>
<dbReference type="RefSeq" id="WP_377916655.1">
    <property type="nucleotide sequence ID" value="NZ_JBHRZT010000067.1"/>
</dbReference>
<keyword evidence="4" id="KW-0862">Zinc</keyword>
<feature type="transmembrane region" description="Helical" evidence="5">
    <location>
        <begin position="163"/>
        <end position="184"/>
    </location>
</feature>
<proteinExistence type="inferred from homology"/>
<evidence type="ECO:0000313" key="6">
    <source>
        <dbReference type="EMBL" id="MFC3884819.1"/>
    </source>
</evidence>
<organism evidence="6 7">
    <name type="scientific">Bacillus songklensis</name>
    <dbReference type="NCBI Taxonomy" id="1069116"/>
    <lineage>
        <taxon>Bacteria</taxon>
        <taxon>Bacillati</taxon>
        <taxon>Bacillota</taxon>
        <taxon>Bacilli</taxon>
        <taxon>Bacillales</taxon>
        <taxon>Bacillaceae</taxon>
        <taxon>Bacillus</taxon>
    </lineage>
</organism>
<comment type="subcellular location">
    <subcellularLocation>
        <location evidence="1">Cell membrane</location>
        <topology evidence="1">Multi-pass membrane protein</topology>
    </subcellularLocation>
</comment>
<evidence type="ECO:0000313" key="7">
    <source>
        <dbReference type="Proteomes" id="UP001595752"/>
    </source>
</evidence>
<accession>A0ABV8B6K2</accession>
<keyword evidence="3" id="KW-1003">Cell membrane</keyword>
<dbReference type="PANTHER" id="PTHR11040:SF211">
    <property type="entry name" value="ZINC TRANSPORTER ZIP11"/>
    <property type="match status" value="1"/>
</dbReference>
<dbReference type="PANTHER" id="PTHR11040">
    <property type="entry name" value="ZINC/IRON TRANSPORTER"/>
    <property type="match status" value="1"/>
</dbReference>
<keyword evidence="7" id="KW-1185">Reference proteome</keyword>
<feature type="transmembrane region" description="Helical" evidence="5">
    <location>
        <begin position="32"/>
        <end position="52"/>
    </location>
</feature>
<protein>
    <submittedName>
        <fullName evidence="6">ZIP family metal transporter</fullName>
    </submittedName>
</protein>
<feature type="transmembrane region" description="Helical" evidence="5">
    <location>
        <begin position="6"/>
        <end position="25"/>
    </location>
</feature>
<sequence>MWNAMLWGGISGSAVLIGALLALLLPIKKKAIAYIMSFGTGILIGAAAYELLGQSMDDAGMKETSIGFLIGAGMFTLFDLFISKQGGENRKRSGENAPGNSGLAIFAGTVMDAIPESIMIGASLIEKQAVSWLLVIAIFMSNIPEGISSTTGLKKSGYSKRKILFLWSSVFVISALGSLGGFTFLEGASASMTAIIASFAGGGIIAMVASTMMPEAYQEGGPVVGLITALGLLTSLALDSLSL</sequence>
<name>A0ABV8B6K2_9BACI</name>
<evidence type="ECO:0000256" key="3">
    <source>
        <dbReference type="ARBA" id="ARBA00022475"/>
    </source>
</evidence>
<keyword evidence="5" id="KW-0812">Transmembrane</keyword>
<evidence type="ECO:0000256" key="1">
    <source>
        <dbReference type="ARBA" id="ARBA00004651"/>
    </source>
</evidence>
<feature type="transmembrane region" description="Helical" evidence="5">
    <location>
        <begin position="190"/>
        <end position="209"/>
    </location>
</feature>
<reference evidence="7" key="1">
    <citation type="journal article" date="2019" name="Int. J. Syst. Evol. Microbiol.">
        <title>The Global Catalogue of Microorganisms (GCM) 10K type strain sequencing project: providing services to taxonomists for standard genome sequencing and annotation.</title>
        <authorList>
            <consortium name="The Broad Institute Genomics Platform"/>
            <consortium name="The Broad Institute Genome Sequencing Center for Infectious Disease"/>
            <person name="Wu L."/>
            <person name="Ma J."/>
        </authorList>
    </citation>
    <scope>NUCLEOTIDE SEQUENCE [LARGE SCALE GENOMIC DNA]</scope>
    <source>
        <strain evidence="7">CCUG 61889</strain>
    </source>
</reference>
<comment type="similarity">
    <text evidence="2">Belongs to the ZIP transporter (TC 2.A.5) family.</text>
</comment>
<gene>
    <name evidence="6" type="ORF">ACFOU2_15635</name>
</gene>
<feature type="transmembrane region" description="Helical" evidence="5">
    <location>
        <begin position="64"/>
        <end position="82"/>
    </location>
</feature>